<dbReference type="GO" id="GO:0003677">
    <property type="term" value="F:DNA binding"/>
    <property type="evidence" value="ECO:0007669"/>
    <property type="project" value="UniProtKB-KW"/>
</dbReference>
<dbReference type="InterPro" id="IPR036724">
    <property type="entry name" value="Cobalamin-bd_sf"/>
</dbReference>
<dbReference type="EMBL" id="JAPAAF010000005">
    <property type="protein sequence ID" value="MCW0482158.1"/>
    <property type="molecule type" value="Genomic_DNA"/>
</dbReference>
<name>A0AA41Y766_9BACT</name>
<dbReference type="PANTHER" id="PTHR30204">
    <property type="entry name" value="REDOX-CYCLING DRUG-SENSING TRANSCRIPTIONAL ACTIVATOR SOXR"/>
    <property type="match status" value="1"/>
</dbReference>
<dbReference type="Gene3D" id="1.10.1240.10">
    <property type="entry name" value="Methionine synthase domain"/>
    <property type="match status" value="1"/>
</dbReference>
<dbReference type="GO" id="GO:0003700">
    <property type="term" value="F:DNA-binding transcription factor activity"/>
    <property type="evidence" value="ECO:0007669"/>
    <property type="project" value="InterPro"/>
</dbReference>
<reference evidence="6" key="1">
    <citation type="submission" date="2022-10" db="EMBL/GenBank/DDBJ databases">
        <title>Gaoshiqiia sediminis gen. nov., sp. nov., isolated from coastal sediment.</title>
        <authorList>
            <person name="Yu W.X."/>
            <person name="Mu D.S."/>
            <person name="Du J.Z."/>
            <person name="Liang Y.Q."/>
        </authorList>
    </citation>
    <scope>NUCLEOTIDE SEQUENCE</scope>
    <source>
        <strain evidence="6">A06</strain>
    </source>
</reference>
<dbReference type="InterPro" id="IPR003759">
    <property type="entry name" value="Cbl-bd_cap"/>
</dbReference>
<organism evidence="6 7">
    <name type="scientific">Gaoshiqia sediminis</name>
    <dbReference type="NCBI Taxonomy" id="2986998"/>
    <lineage>
        <taxon>Bacteria</taxon>
        <taxon>Pseudomonadati</taxon>
        <taxon>Bacteroidota</taxon>
        <taxon>Bacteroidia</taxon>
        <taxon>Marinilabiliales</taxon>
        <taxon>Prolixibacteraceae</taxon>
        <taxon>Gaoshiqia</taxon>
    </lineage>
</organism>
<dbReference type="AlphaFoldDB" id="A0AA41Y766"/>
<dbReference type="RefSeq" id="WP_282590764.1">
    <property type="nucleotide sequence ID" value="NZ_JAPAAF010000005.1"/>
</dbReference>
<keyword evidence="1" id="KW-0678">Repressor</keyword>
<gene>
    <name evidence="6" type="ORF">N2K84_05410</name>
</gene>
<dbReference type="SUPFAM" id="SSF46955">
    <property type="entry name" value="Putative DNA-binding domain"/>
    <property type="match status" value="1"/>
</dbReference>
<dbReference type="GO" id="GO:0031419">
    <property type="term" value="F:cobalamin binding"/>
    <property type="evidence" value="ECO:0007669"/>
    <property type="project" value="InterPro"/>
</dbReference>
<dbReference type="Gene3D" id="1.10.1660.10">
    <property type="match status" value="1"/>
</dbReference>
<dbReference type="PANTHER" id="PTHR30204:SF69">
    <property type="entry name" value="MERR-FAMILY TRANSCRIPTIONAL REGULATOR"/>
    <property type="match status" value="1"/>
</dbReference>
<proteinExistence type="predicted"/>
<dbReference type="Gene3D" id="3.40.50.280">
    <property type="entry name" value="Cobalamin-binding domain"/>
    <property type="match status" value="1"/>
</dbReference>
<keyword evidence="4" id="KW-0804">Transcription</keyword>
<dbReference type="InterPro" id="IPR047057">
    <property type="entry name" value="MerR_fam"/>
</dbReference>
<evidence type="ECO:0000256" key="2">
    <source>
        <dbReference type="ARBA" id="ARBA00023015"/>
    </source>
</evidence>
<dbReference type="SMART" id="SM00422">
    <property type="entry name" value="HTH_MERR"/>
    <property type="match status" value="1"/>
</dbReference>
<dbReference type="InterPro" id="IPR000551">
    <property type="entry name" value="MerR-type_HTH_dom"/>
</dbReference>
<keyword evidence="3" id="KW-0238">DNA-binding</keyword>
<evidence type="ECO:0000313" key="7">
    <source>
        <dbReference type="Proteomes" id="UP001163821"/>
    </source>
</evidence>
<dbReference type="CDD" id="cd01104">
    <property type="entry name" value="HTH_MlrA-CarA"/>
    <property type="match status" value="1"/>
</dbReference>
<evidence type="ECO:0000259" key="5">
    <source>
        <dbReference type="PROSITE" id="PS50937"/>
    </source>
</evidence>
<evidence type="ECO:0000256" key="1">
    <source>
        <dbReference type="ARBA" id="ARBA00022491"/>
    </source>
</evidence>
<dbReference type="Proteomes" id="UP001163821">
    <property type="component" value="Unassembled WGS sequence"/>
</dbReference>
<dbReference type="Pfam" id="PF13411">
    <property type="entry name" value="MerR_1"/>
    <property type="match status" value="1"/>
</dbReference>
<keyword evidence="7" id="KW-1185">Reference proteome</keyword>
<evidence type="ECO:0000256" key="3">
    <source>
        <dbReference type="ARBA" id="ARBA00023125"/>
    </source>
</evidence>
<sequence>MNYYTIKDLETLSGIKAHTIRIWEKRYGLLVPHRTTTNIRYYSDEELKRLLNVSALVKNGFKISKVSGYDDHRIHDEVLKLSRQVTGMENIIDQLVIHMVNFDDEQFEILLDRQINEHGFEQVVLETVFPLFEKIGIFWQIGSIFPAQEHFVSNLLRQRLITEAAAYRNYQADKTVLFFLPENEMHELGLLFYNYLALKYGYKTIYLGQNVPFEDLSGLTDLTKVDYVFTAFINAIEKEELEAYFNKLNTVFKKKKIFVTGAQVMKHEPHLPANFRTISQVNTFKKYFLNV</sequence>
<dbReference type="InterPro" id="IPR036594">
    <property type="entry name" value="Meth_synthase_dom"/>
</dbReference>
<accession>A0AA41Y766</accession>
<dbReference type="PROSITE" id="PS50937">
    <property type="entry name" value="HTH_MERR_2"/>
    <property type="match status" value="1"/>
</dbReference>
<dbReference type="Pfam" id="PF02607">
    <property type="entry name" value="B12-binding_2"/>
    <property type="match status" value="1"/>
</dbReference>
<dbReference type="GO" id="GO:0046872">
    <property type="term" value="F:metal ion binding"/>
    <property type="evidence" value="ECO:0007669"/>
    <property type="project" value="InterPro"/>
</dbReference>
<evidence type="ECO:0000256" key="4">
    <source>
        <dbReference type="ARBA" id="ARBA00023163"/>
    </source>
</evidence>
<dbReference type="InterPro" id="IPR009061">
    <property type="entry name" value="DNA-bd_dom_put_sf"/>
</dbReference>
<protein>
    <submittedName>
        <fullName evidence="6">MerR family transcriptional regulator</fullName>
    </submittedName>
</protein>
<keyword evidence="2" id="KW-0805">Transcription regulation</keyword>
<comment type="caution">
    <text evidence="6">The sequence shown here is derived from an EMBL/GenBank/DDBJ whole genome shotgun (WGS) entry which is preliminary data.</text>
</comment>
<evidence type="ECO:0000313" key="6">
    <source>
        <dbReference type="EMBL" id="MCW0482158.1"/>
    </source>
</evidence>
<feature type="domain" description="HTH merR-type" evidence="5">
    <location>
        <begin position="3"/>
        <end position="72"/>
    </location>
</feature>
<dbReference type="SUPFAM" id="SSF52242">
    <property type="entry name" value="Cobalamin (vitamin B12)-binding domain"/>
    <property type="match status" value="1"/>
</dbReference>